<feature type="transmembrane region" description="Helical" evidence="1">
    <location>
        <begin position="57"/>
        <end position="76"/>
    </location>
</feature>
<keyword evidence="3" id="KW-1185">Reference proteome</keyword>
<dbReference type="Gramene" id="novel_model_1936_5bd9a17a">
    <property type="protein sequence ID" value="cds.novel_model_1936_5bd9a17a"/>
    <property type="gene ID" value="novel_gene_1066_5bd9a17a"/>
</dbReference>
<evidence type="ECO:0000256" key="1">
    <source>
        <dbReference type="SAM" id="Phobius"/>
    </source>
</evidence>
<keyword evidence="1" id="KW-1133">Transmembrane helix</keyword>
<dbReference type="AlphaFoldDB" id="A0A803QVM7"/>
<feature type="transmembrane region" description="Helical" evidence="1">
    <location>
        <begin position="31"/>
        <end position="51"/>
    </location>
</feature>
<reference evidence="2" key="1">
    <citation type="submission" date="2018-11" db="EMBL/GenBank/DDBJ databases">
        <authorList>
            <person name="Grassa J C."/>
        </authorList>
    </citation>
    <scope>NUCLEOTIDE SEQUENCE [LARGE SCALE GENOMIC DNA]</scope>
</reference>
<sequence length="117" mass="13684">MWQFFLFNLSSFNFSILLSFHLIISLITFKFFISIIYLATVPLLFVFFNLCFNFIEFSFYSSHLITFIFFYSYYLFTNCSPSFPLLNFSSTASSLSLSLYLSASLSLSPNPVLHAWF</sequence>
<evidence type="ECO:0000313" key="3">
    <source>
        <dbReference type="Proteomes" id="UP000596661"/>
    </source>
</evidence>
<proteinExistence type="predicted"/>
<reference evidence="2" key="2">
    <citation type="submission" date="2021-03" db="UniProtKB">
        <authorList>
            <consortium name="EnsemblPlants"/>
        </authorList>
    </citation>
    <scope>IDENTIFICATION</scope>
</reference>
<organism evidence="2 3">
    <name type="scientific">Cannabis sativa</name>
    <name type="common">Hemp</name>
    <name type="synonym">Marijuana</name>
    <dbReference type="NCBI Taxonomy" id="3483"/>
    <lineage>
        <taxon>Eukaryota</taxon>
        <taxon>Viridiplantae</taxon>
        <taxon>Streptophyta</taxon>
        <taxon>Embryophyta</taxon>
        <taxon>Tracheophyta</taxon>
        <taxon>Spermatophyta</taxon>
        <taxon>Magnoliopsida</taxon>
        <taxon>eudicotyledons</taxon>
        <taxon>Gunneridae</taxon>
        <taxon>Pentapetalae</taxon>
        <taxon>rosids</taxon>
        <taxon>fabids</taxon>
        <taxon>Rosales</taxon>
        <taxon>Cannabaceae</taxon>
        <taxon>Cannabis</taxon>
    </lineage>
</organism>
<feature type="transmembrane region" description="Helical" evidence="1">
    <location>
        <begin position="6"/>
        <end position="24"/>
    </location>
</feature>
<keyword evidence="1" id="KW-0472">Membrane</keyword>
<keyword evidence="1" id="KW-0812">Transmembrane</keyword>
<evidence type="ECO:0000313" key="2">
    <source>
        <dbReference type="EnsemblPlants" id="cds.novel_model_1936_5bd9a17a"/>
    </source>
</evidence>
<dbReference type="EMBL" id="UZAU01000238">
    <property type="status" value="NOT_ANNOTATED_CDS"/>
    <property type="molecule type" value="Genomic_DNA"/>
</dbReference>
<dbReference type="Proteomes" id="UP000596661">
    <property type="component" value="Chromosome 2"/>
</dbReference>
<dbReference type="EnsemblPlants" id="novel_model_1936_5bd9a17a">
    <property type="protein sequence ID" value="cds.novel_model_1936_5bd9a17a"/>
    <property type="gene ID" value="novel_gene_1066_5bd9a17a"/>
</dbReference>
<accession>A0A803QVM7</accession>
<protein>
    <submittedName>
        <fullName evidence="2">Uncharacterized protein</fullName>
    </submittedName>
</protein>
<name>A0A803QVM7_CANSA</name>